<comment type="caution">
    <text evidence="1">The sequence shown here is derived from an EMBL/GenBank/DDBJ whole genome shotgun (WGS) entry which is preliminary data.</text>
</comment>
<protein>
    <submittedName>
        <fullName evidence="1">Uncharacterized protein</fullName>
    </submittedName>
</protein>
<proteinExistence type="predicted"/>
<organism evidence="1 2">
    <name type="scientific">Staphylococcus argenteus</name>
    <dbReference type="NCBI Taxonomy" id="985002"/>
    <lineage>
        <taxon>Bacteria</taxon>
        <taxon>Bacillati</taxon>
        <taxon>Bacillota</taxon>
        <taxon>Bacilli</taxon>
        <taxon>Bacillales</taxon>
        <taxon>Staphylococcaceae</taxon>
        <taxon>Staphylococcus</taxon>
    </lineage>
</organism>
<gene>
    <name evidence="1" type="ORF">BN1326_150061</name>
</gene>
<dbReference type="AlphaFoldDB" id="A0A7U7PX46"/>
<evidence type="ECO:0000313" key="1">
    <source>
        <dbReference type="EMBL" id="CRI17667.1"/>
    </source>
</evidence>
<sequence length="38" mass="4771">MLDYIIYTLPLKELIFKICILNYTLRRNVDERDRFKSY</sequence>
<reference evidence="1 2" key="1">
    <citation type="submission" date="2015-04" db="EMBL/GenBank/DDBJ databases">
        <authorList>
            <person name="Cao L."/>
            <person name="Gao C.H."/>
        </authorList>
    </citation>
    <scope>NUCLEOTIDE SEQUENCE [LARGE SCALE GENOMIC DNA]</scope>
    <source>
        <strain evidence="1 2">SH3</strain>
    </source>
</reference>
<dbReference type="Proteomes" id="UP000236509">
    <property type="component" value="Unassembled WGS sequence"/>
</dbReference>
<name>A0A7U7PX46_9STAP</name>
<keyword evidence="2" id="KW-1185">Reference proteome</keyword>
<evidence type="ECO:0000313" key="2">
    <source>
        <dbReference type="Proteomes" id="UP000236509"/>
    </source>
</evidence>
<accession>A0A7U7PX46</accession>
<dbReference type="EMBL" id="CVOU01000007">
    <property type="protein sequence ID" value="CRI17667.1"/>
    <property type="molecule type" value="Genomic_DNA"/>
</dbReference>